<feature type="region of interest" description="Disordered" evidence="2">
    <location>
        <begin position="263"/>
        <end position="306"/>
    </location>
</feature>
<reference evidence="4 5" key="1">
    <citation type="submission" date="2018-11" db="EMBL/GenBank/DDBJ databases">
        <title>Haplotype-resolved cattle genomes.</title>
        <authorList>
            <person name="Low W.Y."/>
            <person name="Tearle R."/>
            <person name="Bickhart D.M."/>
            <person name="Rosen B.D."/>
            <person name="Koren S."/>
            <person name="Rhie A."/>
            <person name="Hiendleder S."/>
            <person name="Phillippy A.M."/>
            <person name="Smith T.P.L."/>
            <person name="Williams J.L."/>
        </authorList>
    </citation>
    <scope>NUCLEOTIDE SEQUENCE [LARGE SCALE GENOMIC DNA]</scope>
</reference>
<evidence type="ECO:0000256" key="1">
    <source>
        <dbReference type="ARBA" id="ARBA00023319"/>
    </source>
</evidence>
<dbReference type="GO" id="GO:0050853">
    <property type="term" value="P:B cell receptor signaling pathway"/>
    <property type="evidence" value="ECO:0007669"/>
    <property type="project" value="TreeGrafter"/>
</dbReference>
<dbReference type="PANTHER" id="PTHR14334:SF3">
    <property type="entry name" value="TRANSMEMBRANE AND IMMUNOGLOBULIN DOMAIN CONTAINING 2"/>
    <property type="match status" value="1"/>
</dbReference>
<dbReference type="GO" id="GO:0019815">
    <property type="term" value="C:B cell receptor complex"/>
    <property type="evidence" value="ECO:0007669"/>
    <property type="project" value="TreeGrafter"/>
</dbReference>
<reference evidence="4" key="3">
    <citation type="submission" date="2025-09" db="UniProtKB">
        <authorList>
            <consortium name="Ensembl"/>
        </authorList>
    </citation>
    <scope>IDENTIFICATION</scope>
</reference>
<keyword evidence="5" id="KW-1185">Reference proteome</keyword>
<dbReference type="GO" id="GO:0009897">
    <property type="term" value="C:external side of plasma membrane"/>
    <property type="evidence" value="ECO:0007669"/>
    <property type="project" value="TreeGrafter"/>
</dbReference>
<organism evidence="4 5">
    <name type="scientific">Bos indicus x Bos taurus</name>
    <name type="common">Hybrid cattle</name>
    <dbReference type="NCBI Taxonomy" id="30522"/>
    <lineage>
        <taxon>Eukaryota</taxon>
        <taxon>Metazoa</taxon>
        <taxon>Chordata</taxon>
        <taxon>Craniata</taxon>
        <taxon>Vertebrata</taxon>
        <taxon>Euteleostomi</taxon>
        <taxon>Mammalia</taxon>
        <taxon>Eutheria</taxon>
        <taxon>Laurasiatheria</taxon>
        <taxon>Artiodactyla</taxon>
        <taxon>Ruminantia</taxon>
        <taxon>Pecora</taxon>
        <taxon>Bovidae</taxon>
        <taxon>Bovinae</taxon>
        <taxon>Bos</taxon>
    </lineage>
</organism>
<feature type="compositionally biased region" description="Basic and acidic residues" evidence="2">
    <location>
        <begin position="281"/>
        <end position="306"/>
    </location>
</feature>
<protein>
    <submittedName>
        <fullName evidence="4">Transmembrane and immunoglobulin domain containing 2</fullName>
    </submittedName>
</protein>
<evidence type="ECO:0000313" key="5">
    <source>
        <dbReference type="Proteomes" id="UP000314981"/>
    </source>
</evidence>
<sequence length="306" mass="32697">MFWFLGFPACGILGPQAGTEPALPALEGQVLTSGRPGKPLCSLLGRFSLTLSPSHIHIAFRLEKKKRETEAPVTGSGAPAVVATGRVLAGLGVTYASVAGAECHLCFCGRKSVTREGKGGGGAPAGREEPEGPGMGSPGTVLVLLVQFWGVWLQDHSFSGLYFAPLVTGAVAVAVFALGAGIWGRRRCRNGDAGSPIYSNVLYRPRRAARKKAWPVERKVLDSEDQKGQSFYSISFPQRPKSHMAPKFCPSPRPIHPISAVRISPGPGSSGQPRSRGFLEVGREIRTAGEPEKTYPQRLYKDVTYS</sequence>
<dbReference type="AlphaFoldDB" id="A0A4W2EQS7"/>
<proteinExistence type="predicted"/>
<feature type="transmembrane region" description="Helical" evidence="3">
    <location>
        <begin position="160"/>
        <end position="183"/>
    </location>
</feature>
<reference evidence="4" key="2">
    <citation type="submission" date="2025-08" db="UniProtKB">
        <authorList>
            <consortium name="Ensembl"/>
        </authorList>
    </citation>
    <scope>IDENTIFICATION</scope>
</reference>
<evidence type="ECO:0000256" key="3">
    <source>
        <dbReference type="SAM" id="Phobius"/>
    </source>
</evidence>
<dbReference type="Proteomes" id="UP000314981">
    <property type="component" value="Chromosome 7"/>
</dbReference>
<evidence type="ECO:0000313" key="4">
    <source>
        <dbReference type="Ensembl" id="ENSBIXP00000039235.1"/>
    </source>
</evidence>
<keyword evidence="1" id="KW-0393">Immunoglobulin domain</keyword>
<evidence type="ECO:0000256" key="2">
    <source>
        <dbReference type="SAM" id="MobiDB-lite"/>
    </source>
</evidence>
<dbReference type="Ensembl" id="ENSBIXT00000033182.1">
    <property type="protein sequence ID" value="ENSBIXP00000039235.1"/>
    <property type="gene ID" value="ENSBIXG00000000134.1"/>
</dbReference>
<feature type="compositionally biased region" description="Low complexity" evidence="2">
    <location>
        <begin position="263"/>
        <end position="276"/>
    </location>
</feature>
<keyword evidence="3" id="KW-1133">Transmembrane helix</keyword>
<feature type="region of interest" description="Disordered" evidence="2">
    <location>
        <begin position="115"/>
        <end position="134"/>
    </location>
</feature>
<dbReference type="GO" id="GO:0030183">
    <property type="term" value="P:B cell differentiation"/>
    <property type="evidence" value="ECO:0007669"/>
    <property type="project" value="TreeGrafter"/>
</dbReference>
<keyword evidence="3" id="KW-0472">Membrane</keyword>
<dbReference type="PANTHER" id="PTHR14334">
    <property type="entry name" value="B-CELL ANTIGEN RECEPTOR COMPLEX-ASSOCIATED PROTEIN"/>
    <property type="match status" value="1"/>
</dbReference>
<keyword evidence="3" id="KW-0812">Transmembrane</keyword>
<accession>A0A4W2EQS7</accession>
<name>A0A4W2EQS7_BOBOX</name>